<proteinExistence type="predicted"/>
<evidence type="ECO:0000313" key="2">
    <source>
        <dbReference type="Proteomes" id="UP000283627"/>
    </source>
</evidence>
<dbReference type="OrthoDB" id="7012223at2"/>
<dbReference type="AlphaFoldDB" id="A0A423KBQ8"/>
<accession>A0A423KBQ8</accession>
<dbReference type="RefSeq" id="WP_123409156.1">
    <property type="nucleotide sequence ID" value="NZ_MOBP01000015.1"/>
</dbReference>
<gene>
    <name evidence="1" type="ORF">BK665_22830</name>
</gene>
<protein>
    <submittedName>
        <fullName evidence="1">Uncharacterized protein</fullName>
    </submittedName>
</protein>
<name>A0A423KBQ8_9PSED</name>
<reference evidence="1 2" key="1">
    <citation type="submission" date="2016-10" db="EMBL/GenBank/DDBJ databases">
        <title>Comparative genome analysis of multiple Pseudomonas spp. focuses on biocontrol and plant growth promoting traits.</title>
        <authorList>
            <person name="Tao X.-Y."/>
            <person name="Taylor C.G."/>
        </authorList>
    </citation>
    <scope>NUCLEOTIDE SEQUENCE [LARGE SCALE GENOMIC DNA]</scope>
    <source>
        <strain evidence="1 2">39A2</strain>
    </source>
</reference>
<sequence>MKAYLDMCPSVEPMGEGWSSQVNEGRFERYIERYGAVVVLSELLNQFAVRCVRGASGTAPSTHYVPALITGLRVLNPRQITQLTGRVSVDGGAGRVEVFATLGPDAQAHALATITVLSLKARHP</sequence>
<dbReference type="Proteomes" id="UP000283627">
    <property type="component" value="Unassembled WGS sequence"/>
</dbReference>
<evidence type="ECO:0000313" key="1">
    <source>
        <dbReference type="EMBL" id="RON49759.1"/>
    </source>
</evidence>
<comment type="caution">
    <text evidence="1">The sequence shown here is derived from an EMBL/GenBank/DDBJ whole genome shotgun (WGS) entry which is preliminary data.</text>
</comment>
<dbReference type="EMBL" id="MOBP01000015">
    <property type="protein sequence ID" value="RON49759.1"/>
    <property type="molecule type" value="Genomic_DNA"/>
</dbReference>
<organism evidence="1 2">
    <name type="scientific">Pseudomonas frederiksbergensis</name>
    <dbReference type="NCBI Taxonomy" id="104087"/>
    <lineage>
        <taxon>Bacteria</taxon>
        <taxon>Pseudomonadati</taxon>
        <taxon>Pseudomonadota</taxon>
        <taxon>Gammaproteobacteria</taxon>
        <taxon>Pseudomonadales</taxon>
        <taxon>Pseudomonadaceae</taxon>
        <taxon>Pseudomonas</taxon>
    </lineage>
</organism>